<evidence type="ECO:0000256" key="4">
    <source>
        <dbReference type="ARBA" id="ARBA00022777"/>
    </source>
</evidence>
<evidence type="ECO:0000256" key="6">
    <source>
        <dbReference type="RuleBase" id="RU003330"/>
    </source>
</evidence>
<dbReference type="HAMAP" id="MF_00235">
    <property type="entry name" value="Adenylate_kinase_Adk"/>
    <property type="match status" value="1"/>
</dbReference>
<gene>
    <name evidence="5" type="primary">adk</name>
    <name evidence="10" type="ORF">B1C78_08020</name>
</gene>
<evidence type="ECO:0000256" key="1">
    <source>
        <dbReference type="ARBA" id="ARBA00022679"/>
    </source>
</evidence>
<comment type="subunit">
    <text evidence="5 7">Monomer.</text>
</comment>
<comment type="function">
    <text evidence="5">Catalyzes the reversible transfer of the terminal phosphate group between ATP and AMP. Plays an important role in cellular energy homeostasis and in adenine nucleotide metabolism.</text>
</comment>
<dbReference type="Pfam" id="PF05191">
    <property type="entry name" value="ADK_lid"/>
    <property type="match status" value="1"/>
</dbReference>
<feature type="binding site" evidence="5">
    <location>
        <position position="127"/>
    </location>
    <ligand>
        <name>ATP</name>
        <dbReference type="ChEBI" id="CHEBI:30616"/>
    </ligand>
</feature>
<comment type="pathway">
    <text evidence="5">Purine metabolism; AMP biosynthesis via salvage pathway; AMP from ADP: step 1/1.</text>
</comment>
<feature type="region of interest" description="NMP" evidence="5">
    <location>
        <begin position="30"/>
        <end position="59"/>
    </location>
</feature>
<dbReference type="EC" id="2.7.4.3" evidence="5 7"/>
<feature type="binding site" evidence="5">
    <location>
        <position position="133"/>
    </location>
    <ligand>
        <name>Zn(2+)</name>
        <dbReference type="ChEBI" id="CHEBI:29105"/>
        <note>structural</note>
    </ligand>
</feature>
<feature type="binding site" evidence="5">
    <location>
        <position position="171"/>
    </location>
    <ligand>
        <name>AMP</name>
        <dbReference type="ChEBI" id="CHEBI:456215"/>
    </ligand>
</feature>
<dbReference type="NCBIfam" id="NF001381">
    <property type="entry name" value="PRK00279.1-3"/>
    <property type="match status" value="1"/>
</dbReference>
<feature type="binding site" evidence="5">
    <location>
        <position position="153"/>
    </location>
    <ligand>
        <name>Zn(2+)</name>
        <dbReference type="ChEBI" id="CHEBI:29105"/>
        <note>structural</note>
    </ligand>
</feature>
<keyword evidence="4 5" id="KW-0418">Kinase</keyword>
<feature type="compositionally biased region" description="Basic and acidic residues" evidence="8">
    <location>
        <begin position="254"/>
        <end position="272"/>
    </location>
</feature>
<keyword evidence="5" id="KW-0479">Metal-binding</keyword>
<dbReference type="NCBIfam" id="NF011100">
    <property type="entry name" value="PRK14527.1"/>
    <property type="match status" value="1"/>
</dbReference>
<dbReference type="PROSITE" id="PS00113">
    <property type="entry name" value="ADENYLATE_KINASE"/>
    <property type="match status" value="1"/>
</dbReference>
<comment type="catalytic activity">
    <reaction evidence="5 7">
        <text>AMP + ATP = 2 ADP</text>
        <dbReference type="Rhea" id="RHEA:12973"/>
        <dbReference type="ChEBI" id="CHEBI:30616"/>
        <dbReference type="ChEBI" id="CHEBI:456215"/>
        <dbReference type="ChEBI" id="CHEBI:456216"/>
        <dbReference type="EC" id="2.7.4.3"/>
    </reaction>
</comment>
<dbReference type="Pfam" id="PF00406">
    <property type="entry name" value="ADK"/>
    <property type="match status" value="1"/>
</dbReference>
<keyword evidence="11" id="KW-1185">Reference proteome</keyword>
<dbReference type="InterPro" id="IPR006259">
    <property type="entry name" value="Adenyl_kin_sub"/>
</dbReference>
<keyword evidence="5" id="KW-0862">Zinc</keyword>
<dbReference type="Gene3D" id="3.40.50.300">
    <property type="entry name" value="P-loop containing nucleotide triphosphate hydrolases"/>
    <property type="match status" value="1"/>
</dbReference>
<evidence type="ECO:0000256" key="5">
    <source>
        <dbReference type="HAMAP-Rule" id="MF_00235"/>
    </source>
</evidence>
<feature type="binding site" evidence="5">
    <location>
        <begin position="136"/>
        <end position="137"/>
    </location>
    <ligand>
        <name>ATP</name>
        <dbReference type="ChEBI" id="CHEBI:30616"/>
    </ligand>
</feature>
<dbReference type="AlphaFoldDB" id="A0A1V3NIJ8"/>
<feature type="binding site" evidence="5">
    <location>
        <position position="36"/>
    </location>
    <ligand>
        <name>AMP</name>
        <dbReference type="ChEBI" id="CHEBI:456215"/>
    </ligand>
</feature>
<comment type="domain">
    <text evidence="5">Consists of three domains, a large central CORE domain and two small peripheral domains, NMPbind and LID, which undergo movements during catalysis. The LID domain closes over the site of phosphoryl transfer upon ATP binding. Assembling and dissambling the active center during each catalytic cycle provides an effective means to prevent ATP hydrolysis. Some bacteria have evolved a zinc-coordinating structure that stabilizes the LID domain.</text>
</comment>
<feature type="binding site" evidence="5">
    <location>
        <begin position="85"/>
        <end position="88"/>
    </location>
    <ligand>
        <name>AMP</name>
        <dbReference type="ChEBI" id="CHEBI:456215"/>
    </ligand>
</feature>
<feature type="compositionally biased region" description="Basic residues" evidence="8">
    <location>
        <begin position="286"/>
        <end position="314"/>
    </location>
</feature>
<evidence type="ECO:0000259" key="9">
    <source>
        <dbReference type="Pfam" id="PF05191"/>
    </source>
</evidence>
<dbReference type="InterPro" id="IPR033690">
    <property type="entry name" value="Adenylat_kinase_CS"/>
</dbReference>
<name>A0A1V3NIJ8_9GAMM</name>
<dbReference type="PRINTS" id="PR00094">
    <property type="entry name" value="ADENYLTKNASE"/>
</dbReference>
<reference evidence="10 11" key="1">
    <citation type="submission" date="2017-02" db="EMBL/GenBank/DDBJ databases">
        <title>Genomic diversity within the haloalkaliphilic genus Thioalkalivibrio.</title>
        <authorList>
            <person name="Ahn A.-C."/>
            <person name="Meier-Kolthoff J."/>
            <person name="Overmars L."/>
            <person name="Richter M."/>
            <person name="Woyke T."/>
            <person name="Sorokin D.Y."/>
            <person name="Muyzer G."/>
        </authorList>
    </citation>
    <scope>NUCLEOTIDE SEQUENCE [LARGE SCALE GENOMIC DNA]</scope>
    <source>
        <strain evidence="10 11">ALJD</strain>
    </source>
</reference>
<feature type="binding site" evidence="5">
    <location>
        <position position="130"/>
    </location>
    <ligand>
        <name>Zn(2+)</name>
        <dbReference type="ChEBI" id="CHEBI:29105"/>
        <note>structural</note>
    </ligand>
</feature>
<comment type="caution">
    <text evidence="10">The sequence shown here is derived from an EMBL/GenBank/DDBJ whole genome shotgun (WGS) entry which is preliminary data.</text>
</comment>
<feature type="binding site" evidence="5">
    <location>
        <position position="31"/>
    </location>
    <ligand>
        <name>AMP</name>
        <dbReference type="ChEBI" id="CHEBI:456215"/>
    </ligand>
</feature>
<dbReference type="InterPro" id="IPR027417">
    <property type="entry name" value="P-loop_NTPase"/>
</dbReference>
<dbReference type="Proteomes" id="UP000189462">
    <property type="component" value="Unassembled WGS sequence"/>
</dbReference>
<dbReference type="NCBIfam" id="TIGR01351">
    <property type="entry name" value="adk"/>
    <property type="match status" value="1"/>
</dbReference>
<dbReference type="GO" id="GO:0008270">
    <property type="term" value="F:zinc ion binding"/>
    <property type="evidence" value="ECO:0007669"/>
    <property type="project" value="UniProtKB-UniRule"/>
</dbReference>
<dbReference type="OrthoDB" id="9805030at2"/>
<feature type="binding site" evidence="5">
    <location>
        <begin position="57"/>
        <end position="59"/>
    </location>
    <ligand>
        <name>AMP</name>
        <dbReference type="ChEBI" id="CHEBI:456215"/>
    </ligand>
</feature>
<dbReference type="UniPathway" id="UPA00588">
    <property type="reaction ID" value="UER00649"/>
</dbReference>
<feature type="binding site" evidence="5">
    <location>
        <position position="92"/>
    </location>
    <ligand>
        <name>AMP</name>
        <dbReference type="ChEBI" id="CHEBI:456215"/>
    </ligand>
</feature>
<feature type="binding site" evidence="5">
    <location>
        <position position="150"/>
    </location>
    <ligand>
        <name>Zn(2+)</name>
        <dbReference type="ChEBI" id="CHEBI:29105"/>
        <note>structural</note>
    </ligand>
</feature>
<dbReference type="FunFam" id="3.40.50.300:FF:000106">
    <property type="entry name" value="Adenylate kinase mitochondrial"/>
    <property type="match status" value="1"/>
</dbReference>
<accession>A0A1V3NIJ8</accession>
<evidence type="ECO:0000313" key="11">
    <source>
        <dbReference type="Proteomes" id="UP000189462"/>
    </source>
</evidence>
<evidence type="ECO:0000256" key="8">
    <source>
        <dbReference type="SAM" id="MobiDB-lite"/>
    </source>
</evidence>
<dbReference type="EMBL" id="MVBK01000044">
    <property type="protein sequence ID" value="OOG24763.1"/>
    <property type="molecule type" value="Genomic_DNA"/>
</dbReference>
<dbReference type="PANTHER" id="PTHR23359">
    <property type="entry name" value="NUCLEOTIDE KINASE"/>
    <property type="match status" value="1"/>
</dbReference>
<dbReference type="GO" id="GO:0005737">
    <property type="term" value="C:cytoplasm"/>
    <property type="evidence" value="ECO:0007669"/>
    <property type="project" value="UniProtKB-SubCell"/>
</dbReference>
<evidence type="ECO:0000256" key="7">
    <source>
        <dbReference type="RuleBase" id="RU003331"/>
    </source>
</evidence>
<dbReference type="SUPFAM" id="SSF52540">
    <property type="entry name" value="P-loop containing nucleoside triphosphate hydrolases"/>
    <property type="match status" value="1"/>
</dbReference>
<feature type="binding site" evidence="5">
    <location>
        <begin position="10"/>
        <end position="15"/>
    </location>
    <ligand>
        <name>ATP</name>
        <dbReference type="ChEBI" id="CHEBI:30616"/>
    </ligand>
</feature>
<protein>
    <recommendedName>
        <fullName evidence="5 7">Adenylate kinase</fullName>
        <shortName evidence="5">AK</shortName>
        <ecNumber evidence="5 7">2.7.4.3</ecNumber>
    </recommendedName>
    <alternativeName>
        <fullName evidence="5">ATP-AMP transphosphorylase</fullName>
    </alternativeName>
    <alternativeName>
        <fullName evidence="5">ATP:AMP phosphotransferase</fullName>
    </alternativeName>
    <alternativeName>
        <fullName evidence="5">Adenylate monophosphate kinase</fullName>
    </alternativeName>
</protein>
<evidence type="ECO:0000256" key="3">
    <source>
        <dbReference type="ARBA" id="ARBA00022741"/>
    </source>
</evidence>
<feature type="region of interest" description="Disordered" evidence="8">
    <location>
        <begin position="219"/>
        <end position="446"/>
    </location>
</feature>
<feature type="binding site" evidence="5">
    <location>
        <position position="160"/>
    </location>
    <ligand>
        <name>AMP</name>
        <dbReference type="ChEBI" id="CHEBI:456215"/>
    </ligand>
</feature>
<dbReference type="GO" id="GO:0044209">
    <property type="term" value="P:AMP salvage"/>
    <property type="evidence" value="ECO:0007669"/>
    <property type="project" value="UniProtKB-UniRule"/>
</dbReference>
<feature type="domain" description="Adenylate kinase active site lid" evidence="9">
    <location>
        <begin position="127"/>
        <end position="162"/>
    </location>
</feature>
<sequence>MRIVLLGAPGSGKGTQAKLLVERYRIPQISTGDLLRAAVSTGTALGQQAKAAMDSGQLVPDEIVLGMIRERLSLPDADNGFILDGFPRNLSQAEALDRMLEEMGRPLDGVLLIDVDFDILMQRLSGRLTCESCGAVFNSYTKPPRHDGVCDMCGGNLHHRADDNEETISNRLRVYEAQTKPVAGYYESRGALQTVDGEGEIGRIFDSVVASAERLLEGAKTRAAAAPPPPRRRSASAVKRAVEAHKAKAAAKKKAAEKEAKADSAKADDAKKAAAATGKQAATGKKAAKKTAKKAAPKKKAAAKKKVAVKKKAGAKKEAVKKTAKKAAPKKKAAVKKKAAPKKKVVRKTAKKAGPKKKAAAKKKGAGKAPARKKAAAKKKPARKAAPKKKAGAARKPAKKTAPKKAAPKKKAGPGKKTAKKAPKKAPARKKTGGAKRAPARKRARR</sequence>
<proteinExistence type="inferred from homology"/>
<keyword evidence="1 5" id="KW-0808">Transferase</keyword>
<dbReference type="NCBIfam" id="NF001380">
    <property type="entry name" value="PRK00279.1-2"/>
    <property type="match status" value="1"/>
</dbReference>
<dbReference type="STRING" id="108003.B1C78_08020"/>
<evidence type="ECO:0000256" key="2">
    <source>
        <dbReference type="ARBA" id="ARBA00022727"/>
    </source>
</evidence>
<dbReference type="GO" id="GO:0005524">
    <property type="term" value="F:ATP binding"/>
    <property type="evidence" value="ECO:0007669"/>
    <property type="project" value="UniProtKB-UniRule"/>
</dbReference>
<comment type="similarity">
    <text evidence="5 6">Belongs to the adenylate kinase family.</text>
</comment>
<dbReference type="InterPro" id="IPR007862">
    <property type="entry name" value="Adenylate_kinase_lid-dom"/>
</dbReference>
<dbReference type="InterPro" id="IPR000850">
    <property type="entry name" value="Adenylat/UMP-CMP_kin"/>
</dbReference>
<keyword evidence="5" id="KW-0963">Cytoplasm</keyword>
<organism evidence="10 11">
    <name type="scientific">Thioalkalivibrio denitrificans</name>
    <dbReference type="NCBI Taxonomy" id="108003"/>
    <lineage>
        <taxon>Bacteria</taxon>
        <taxon>Pseudomonadati</taxon>
        <taxon>Pseudomonadota</taxon>
        <taxon>Gammaproteobacteria</taxon>
        <taxon>Chromatiales</taxon>
        <taxon>Ectothiorhodospiraceae</taxon>
        <taxon>Thioalkalivibrio</taxon>
    </lineage>
</organism>
<feature type="compositionally biased region" description="Low complexity" evidence="8">
    <location>
        <begin position="273"/>
        <end position="285"/>
    </location>
</feature>
<keyword evidence="5 7" id="KW-0067">ATP-binding</keyword>
<feature type="binding site" evidence="5">
    <location>
        <position position="199"/>
    </location>
    <ligand>
        <name>ATP</name>
        <dbReference type="ChEBI" id="CHEBI:30616"/>
    </ligand>
</feature>
<comment type="subcellular location">
    <subcellularLocation>
        <location evidence="5 7">Cytoplasm</location>
    </subcellularLocation>
</comment>
<keyword evidence="3 5" id="KW-0547">Nucleotide-binding</keyword>
<feature type="compositionally biased region" description="Basic residues" evidence="8">
    <location>
        <begin position="322"/>
        <end position="446"/>
    </location>
</feature>
<dbReference type="CDD" id="cd01428">
    <property type="entry name" value="ADK"/>
    <property type="match status" value="1"/>
</dbReference>
<evidence type="ECO:0000313" key="10">
    <source>
        <dbReference type="EMBL" id="OOG24763.1"/>
    </source>
</evidence>
<dbReference type="GO" id="GO:0004017">
    <property type="term" value="F:AMP kinase activity"/>
    <property type="evidence" value="ECO:0007669"/>
    <property type="project" value="UniProtKB-UniRule"/>
</dbReference>
<feature type="region of interest" description="LID" evidence="5">
    <location>
        <begin position="126"/>
        <end position="163"/>
    </location>
</feature>
<keyword evidence="2 5" id="KW-0545">Nucleotide biosynthesis</keyword>